<feature type="region of interest" description="Disordered" evidence="1">
    <location>
        <begin position="66"/>
        <end position="196"/>
    </location>
</feature>
<feature type="compositionally biased region" description="Polar residues" evidence="1">
    <location>
        <begin position="520"/>
        <end position="563"/>
    </location>
</feature>
<evidence type="ECO:0000256" key="1">
    <source>
        <dbReference type="SAM" id="MobiDB-lite"/>
    </source>
</evidence>
<feature type="compositionally biased region" description="Acidic residues" evidence="1">
    <location>
        <begin position="167"/>
        <end position="187"/>
    </location>
</feature>
<feature type="compositionally biased region" description="Low complexity" evidence="1">
    <location>
        <begin position="1451"/>
        <end position="1462"/>
    </location>
</feature>
<accession>A0AA38Q058</accession>
<feature type="region of interest" description="Disordered" evidence="1">
    <location>
        <begin position="1443"/>
        <end position="1467"/>
    </location>
</feature>
<feature type="compositionally biased region" description="Polar residues" evidence="1">
    <location>
        <begin position="412"/>
        <end position="437"/>
    </location>
</feature>
<feature type="compositionally biased region" description="Low complexity" evidence="1">
    <location>
        <begin position="642"/>
        <end position="652"/>
    </location>
</feature>
<evidence type="ECO:0008006" key="4">
    <source>
        <dbReference type="Google" id="ProtNLM"/>
    </source>
</evidence>
<feature type="compositionally biased region" description="Low complexity" evidence="1">
    <location>
        <begin position="1271"/>
        <end position="1308"/>
    </location>
</feature>
<dbReference type="CDD" id="cd00821">
    <property type="entry name" value="PH"/>
    <property type="match status" value="1"/>
</dbReference>
<name>A0AA38Q058_9AGAR</name>
<feature type="compositionally biased region" description="Polar residues" evidence="1">
    <location>
        <begin position="961"/>
        <end position="977"/>
    </location>
</feature>
<dbReference type="Proteomes" id="UP001163850">
    <property type="component" value="Unassembled WGS sequence"/>
</dbReference>
<gene>
    <name evidence="2" type="ORF">F5890DRAFT_1514682</name>
</gene>
<feature type="region of interest" description="Disordered" evidence="1">
    <location>
        <begin position="936"/>
        <end position="1013"/>
    </location>
</feature>
<feature type="compositionally biased region" description="Low complexity" evidence="1">
    <location>
        <begin position="1511"/>
        <end position="1527"/>
    </location>
</feature>
<feature type="region of interest" description="Disordered" evidence="1">
    <location>
        <begin position="375"/>
        <end position="396"/>
    </location>
</feature>
<dbReference type="EMBL" id="MU801979">
    <property type="protein sequence ID" value="KAJ3984782.1"/>
    <property type="molecule type" value="Genomic_DNA"/>
</dbReference>
<feature type="region of interest" description="Disordered" evidence="1">
    <location>
        <begin position="1115"/>
        <end position="1134"/>
    </location>
</feature>
<proteinExistence type="predicted"/>
<organism evidence="2 3">
    <name type="scientific">Lentinula detonsa</name>
    <dbReference type="NCBI Taxonomy" id="2804962"/>
    <lineage>
        <taxon>Eukaryota</taxon>
        <taxon>Fungi</taxon>
        <taxon>Dikarya</taxon>
        <taxon>Basidiomycota</taxon>
        <taxon>Agaricomycotina</taxon>
        <taxon>Agaricomycetes</taxon>
        <taxon>Agaricomycetidae</taxon>
        <taxon>Agaricales</taxon>
        <taxon>Marasmiineae</taxon>
        <taxon>Omphalotaceae</taxon>
        <taxon>Lentinula</taxon>
    </lineage>
</organism>
<evidence type="ECO:0000313" key="3">
    <source>
        <dbReference type="Proteomes" id="UP001163850"/>
    </source>
</evidence>
<feature type="compositionally biased region" description="Low complexity" evidence="1">
    <location>
        <begin position="998"/>
        <end position="1007"/>
    </location>
</feature>
<feature type="compositionally biased region" description="Low complexity" evidence="1">
    <location>
        <begin position="587"/>
        <end position="597"/>
    </location>
</feature>
<evidence type="ECO:0000313" key="2">
    <source>
        <dbReference type="EMBL" id="KAJ3984782.1"/>
    </source>
</evidence>
<feature type="region of interest" description="Disordered" evidence="1">
    <location>
        <begin position="520"/>
        <end position="841"/>
    </location>
</feature>
<feature type="region of interest" description="Disordered" evidence="1">
    <location>
        <begin position="1560"/>
        <end position="1615"/>
    </location>
</feature>
<comment type="caution">
    <text evidence="2">The sequence shown here is derived from an EMBL/GenBank/DDBJ whole genome shotgun (WGS) entry which is preliminary data.</text>
</comment>
<feature type="region of interest" description="Disordered" evidence="1">
    <location>
        <begin position="1502"/>
        <end position="1527"/>
    </location>
</feature>
<feature type="compositionally biased region" description="Basic and acidic residues" evidence="1">
    <location>
        <begin position="1256"/>
        <end position="1269"/>
    </location>
</feature>
<sequence length="1636" mass="178143">MDTGETSCFQGAELKQELKLLTIACRFVPYDQWLVTHVDSSWTINEVKSWILAKCVANSSSRSRTTSIFNLPPIHPPAKPKTKLSKRPASPIIFADFPPSSEGPSHSPGYHSDGQVKEDKAERKKRRGRGRPISPITFAPIGVDPQDDSEEDSVTGKDEGEVIGMGYEEDDEWDSQEDGSDIDELELDPNPRMGRRANRNQYLGYYDRPSADQPAIRPPSATPRIIHSKTLVNPASLPRGSYTTYHPNLLNLIRFSTGQILERHYSLSDYEIKPYELLEVHRWGVVTRLPREITLKYIEPYWEGWVKALRLVFREPRVVTEARSQDREGPGKLKEASTNEMDGGYTETARKTMEVLAGGKVAPFSAADVALGLRPAPSSRGKSVKKNKHMGGNDLDIHTSVFKSSKLSNSSHYDASQSPTASISKSGLTQSTSNNGYRSKGKGGKLEWRERWLFIKDGVLHLKKENSELSSTTTQILPLNSLTEIRNADQLGRTAPPSPSQWIVCAKFKTPITTTRAAVPESHNTTTYARQTSHSNITSNPMPYSTLKSPVNLSKPSSLSRGGSISHRGDSKHSASAGYRASNVGPSRSTTSSSSTSKPKIMLQIKPLPPPAPTRIIPDTESSSSMVIAPKEKDKGKMAIASLSSSRLPSTSEQKIISDPEVFSGSVSENPSEAHTEDEDAASDNETDTADLAEGKGKQRVTAVSAINNRKHPQISIDSDAEPDGSGSTLSSPVFAHTDDDSPFSDGPARSYGYGYGHIGGTSEWRRKGGGAQEKNAAPALKRGGAGYEEEGENAELDTSSAAVSGADDVTEGPRPIHGPNAKPTFPSRRSGNTSEKPDPESEWIVLDLGDDFAFKSFLRVIHRHAPHVVDSSFLSPPFQMPKPPHESIPAAPAPTPTFTSSFPGPEQASSPLFGQWTWNTVRQEQEQPDEISLITPAKEVNPDPVPSLVPFKAPPEAPPNINSSSVADTSDTQTVLPGNAPRDSKQFRLPPSPSLAPAPFSQSSSQHTFPLLNTLGRGQSMTKQSNIVSSQQKNFLGTFDALPYPEWRLEVVTKAQRAGMGELTRAMDQFLWGDNPGLTLLTRELGLSLAPMELIRSPSIQTAVGDRFSVNEEGYSTEDATSTRRQRKRKGRKMTLEQENIAIGLNYPSGGNMSSKTLINSGHHIPIRYMTSISNTHVSGSHSGRPRSSARFGYIDVDSSESGEESSDAEWLGWMADLHRQAKLQREEDARLDRLETESLASSTDTNHYWDYQQQDDHRRYQDERKALEPTAVVTSSSPSPVVISPAQQQMSHQQQSPPTSTPSETTINCTFRSTVSTGANAGSSTFQSPSSDVVAVGGPSILSSPSSNESLNRFHERRLSFGLSPSDPPSSATSPSLSQVGHSIEVSYHENSSRSHKHRRQISGMVRDGPNLSHYASTGLIGTTSELHELELFNSSLTSARRPSMPVLSSSSSTIRSKSSLPPIPTIRDTGTSHGGLSVHSSRSPVCAQPVWSLGRQLSEQPGPVVIPRRSSTTGSISSTSVGRSSSILRKAPGLLTMQDYGGEVRSRRARLSLSLSTSQVYNPTNMPSPPPTSPISNSKDQIRRSKSGQRLLSGEDGDCISTGKKEKKRGLVKGKAEKWLQHFESTLDFVDAR</sequence>
<feature type="compositionally biased region" description="Pro residues" evidence="1">
    <location>
        <begin position="944"/>
        <end position="959"/>
    </location>
</feature>
<feature type="compositionally biased region" description="Basic residues" evidence="1">
    <location>
        <begin position="1125"/>
        <end position="1134"/>
    </location>
</feature>
<feature type="compositionally biased region" description="Acidic residues" evidence="1">
    <location>
        <begin position="676"/>
        <end position="691"/>
    </location>
</feature>
<reference evidence="2" key="1">
    <citation type="submission" date="2022-08" db="EMBL/GenBank/DDBJ databases">
        <authorList>
            <consortium name="DOE Joint Genome Institute"/>
            <person name="Min B."/>
            <person name="Riley R."/>
            <person name="Sierra-Patev S."/>
            <person name="Naranjo-Ortiz M."/>
            <person name="Looney B."/>
            <person name="Konkel Z."/>
            <person name="Slot J.C."/>
            <person name="Sakamoto Y."/>
            <person name="Steenwyk J.L."/>
            <person name="Rokas A."/>
            <person name="Carro J."/>
            <person name="Camarero S."/>
            <person name="Ferreira P."/>
            <person name="Molpeceres G."/>
            <person name="Ruiz-Duenas F.J."/>
            <person name="Serrano A."/>
            <person name="Henrissat B."/>
            <person name="Drula E."/>
            <person name="Hughes K.W."/>
            <person name="Mata J.L."/>
            <person name="Ishikawa N.K."/>
            <person name="Vargas-Isla R."/>
            <person name="Ushijima S."/>
            <person name="Smith C.A."/>
            <person name="Ahrendt S."/>
            <person name="Andreopoulos W."/>
            <person name="He G."/>
            <person name="Labutti K."/>
            <person name="Lipzen A."/>
            <person name="Ng V."/>
            <person name="Sandor L."/>
            <person name="Barry K."/>
            <person name="Martinez A.T."/>
            <person name="Xiao Y."/>
            <person name="Gibbons J.G."/>
            <person name="Terashima K."/>
            <person name="Hibbett D.S."/>
            <person name="Grigoriev I.V."/>
        </authorList>
    </citation>
    <scope>NUCLEOTIDE SEQUENCE</scope>
    <source>
        <strain evidence="2">TFB7829</strain>
    </source>
</reference>
<feature type="region of interest" description="Disordered" evidence="1">
    <location>
        <begin position="408"/>
        <end position="442"/>
    </location>
</feature>
<feature type="compositionally biased region" description="Low complexity" evidence="1">
    <location>
        <begin position="1371"/>
        <end position="1380"/>
    </location>
</feature>
<feature type="region of interest" description="Disordered" evidence="1">
    <location>
        <begin position="881"/>
        <end position="907"/>
    </location>
</feature>
<feature type="region of interest" description="Disordered" evidence="1">
    <location>
        <begin position="1362"/>
        <end position="1381"/>
    </location>
</feature>
<protein>
    <recommendedName>
        <fullName evidence="4">PH domain-containing protein</fullName>
    </recommendedName>
</protein>
<feature type="compositionally biased region" description="Low complexity" evidence="1">
    <location>
        <begin position="98"/>
        <end position="112"/>
    </location>
</feature>
<feature type="region of interest" description="Disordered" evidence="1">
    <location>
        <begin position="1239"/>
        <end position="1308"/>
    </location>
</feature>